<dbReference type="InterPro" id="IPR041906">
    <property type="entry name" value="RSK_N"/>
</dbReference>
<comment type="cofactor">
    <cofactor evidence="1">
        <name>Mg(2+)</name>
        <dbReference type="ChEBI" id="CHEBI:18420"/>
    </cofactor>
</comment>
<dbReference type="PANTHER" id="PTHR24351">
    <property type="entry name" value="RIBOSOMAL PROTEIN S6 KINASE"/>
    <property type="match status" value="1"/>
</dbReference>
<reference evidence="16" key="1">
    <citation type="submission" date="2021-02" db="EMBL/GenBank/DDBJ databases">
        <authorList>
            <person name="Nowell W R."/>
        </authorList>
    </citation>
    <scope>NUCLEOTIDE SEQUENCE</scope>
</reference>
<evidence type="ECO:0000256" key="1">
    <source>
        <dbReference type="ARBA" id="ARBA00001946"/>
    </source>
</evidence>
<comment type="caution">
    <text evidence="16">The sequence shown here is derived from an EMBL/GenBank/DDBJ whole genome shotgun (WGS) entry which is preliminary data.</text>
</comment>
<keyword evidence="10 13" id="KW-0067">ATP-binding</keyword>
<comment type="catalytic activity">
    <reaction evidence="12">
        <text>L-seryl-[protein] + ATP = O-phospho-L-seryl-[protein] + ADP + H(+)</text>
        <dbReference type="Rhea" id="RHEA:17989"/>
        <dbReference type="Rhea" id="RHEA-COMP:9863"/>
        <dbReference type="Rhea" id="RHEA-COMP:11604"/>
        <dbReference type="ChEBI" id="CHEBI:15378"/>
        <dbReference type="ChEBI" id="CHEBI:29999"/>
        <dbReference type="ChEBI" id="CHEBI:30616"/>
        <dbReference type="ChEBI" id="CHEBI:83421"/>
        <dbReference type="ChEBI" id="CHEBI:456216"/>
        <dbReference type="EC" id="2.7.11.1"/>
    </reaction>
</comment>
<proteinExistence type="inferred from homology"/>
<evidence type="ECO:0000313" key="16">
    <source>
        <dbReference type="EMBL" id="CAF0875034.1"/>
    </source>
</evidence>
<evidence type="ECO:0000259" key="14">
    <source>
        <dbReference type="PROSITE" id="PS50011"/>
    </source>
</evidence>
<evidence type="ECO:0000256" key="4">
    <source>
        <dbReference type="ARBA" id="ARBA00022527"/>
    </source>
</evidence>
<dbReference type="Gene3D" id="1.10.510.10">
    <property type="entry name" value="Transferase(Phosphotransferase) domain 1"/>
    <property type="match status" value="2"/>
</dbReference>
<keyword evidence="7" id="KW-0677">Repeat</keyword>
<feature type="binding site" evidence="13">
    <location>
        <position position="506"/>
    </location>
    <ligand>
        <name>ATP</name>
        <dbReference type="ChEBI" id="CHEBI:30616"/>
    </ligand>
</feature>
<evidence type="ECO:0000256" key="10">
    <source>
        <dbReference type="ARBA" id="ARBA00022840"/>
    </source>
</evidence>
<evidence type="ECO:0000313" key="17">
    <source>
        <dbReference type="EMBL" id="CAF3851091.1"/>
    </source>
</evidence>
<protein>
    <recommendedName>
        <fullName evidence="3">non-specific serine/threonine protein kinase</fullName>
        <ecNumber evidence="3">2.7.11.1</ecNumber>
    </recommendedName>
</protein>
<feature type="domain" description="Protein kinase" evidence="14">
    <location>
        <begin position="474"/>
        <end position="734"/>
    </location>
</feature>
<dbReference type="FunFam" id="3.30.200.20:FF:000013">
    <property type="entry name" value="Ribosomal protein S6 kinase"/>
    <property type="match status" value="1"/>
</dbReference>
<keyword evidence="5" id="KW-0597">Phosphoprotein</keyword>
<evidence type="ECO:0000256" key="12">
    <source>
        <dbReference type="ARBA" id="ARBA00048679"/>
    </source>
</evidence>
<dbReference type="InterPro" id="IPR000961">
    <property type="entry name" value="AGC-kinase_C"/>
</dbReference>
<dbReference type="EMBL" id="CAJOAZ010001741">
    <property type="protein sequence ID" value="CAF3851091.1"/>
    <property type="molecule type" value="Genomic_DNA"/>
</dbReference>
<evidence type="ECO:0000256" key="3">
    <source>
        <dbReference type="ARBA" id="ARBA00012513"/>
    </source>
</evidence>
<dbReference type="FunFam" id="1.10.510.10:FF:001170">
    <property type="entry name" value="Ribosomal protein S6 kinase alpha-1"/>
    <property type="match status" value="1"/>
</dbReference>
<dbReference type="Gene3D" id="3.30.200.20">
    <property type="entry name" value="Phosphorylase Kinase, domain 1"/>
    <property type="match status" value="2"/>
</dbReference>
<dbReference type="AlphaFoldDB" id="A0A813XUR1"/>
<dbReference type="PROSITE" id="PS00108">
    <property type="entry name" value="PROTEIN_KINASE_ST"/>
    <property type="match status" value="1"/>
</dbReference>
<keyword evidence="8 13" id="KW-0547">Nucleotide-binding</keyword>
<dbReference type="SUPFAM" id="SSF56112">
    <property type="entry name" value="Protein kinase-like (PK-like)"/>
    <property type="match status" value="2"/>
</dbReference>
<evidence type="ECO:0000313" key="18">
    <source>
        <dbReference type="Proteomes" id="UP000663845"/>
    </source>
</evidence>
<evidence type="ECO:0000256" key="7">
    <source>
        <dbReference type="ARBA" id="ARBA00022737"/>
    </source>
</evidence>
<dbReference type="SMART" id="SM00133">
    <property type="entry name" value="S_TK_X"/>
    <property type="match status" value="1"/>
</dbReference>
<gene>
    <name evidence="16" type="ORF">JYZ213_LOCUS9172</name>
    <name evidence="17" type="ORF">OXD698_LOCUS21280</name>
</gene>
<feature type="domain" description="AGC-kinase C-terminal" evidence="15">
    <location>
        <begin position="735"/>
        <end position="803"/>
    </location>
</feature>
<evidence type="ECO:0000256" key="13">
    <source>
        <dbReference type="PROSITE-ProRule" id="PRU10141"/>
    </source>
</evidence>
<organism evidence="16 18">
    <name type="scientific">Adineta steineri</name>
    <dbReference type="NCBI Taxonomy" id="433720"/>
    <lineage>
        <taxon>Eukaryota</taxon>
        <taxon>Metazoa</taxon>
        <taxon>Spiralia</taxon>
        <taxon>Gnathifera</taxon>
        <taxon>Rotifera</taxon>
        <taxon>Eurotatoria</taxon>
        <taxon>Bdelloidea</taxon>
        <taxon>Adinetida</taxon>
        <taxon>Adinetidae</taxon>
        <taxon>Adineta</taxon>
    </lineage>
</organism>
<evidence type="ECO:0000256" key="6">
    <source>
        <dbReference type="ARBA" id="ARBA00022679"/>
    </source>
</evidence>
<dbReference type="EC" id="2.7.11.1" evidence="3"/>
<keyword evidence="6" id="KW-0808">Transferase</keyword>
<dbReference type="Proteomes" id="UP000663845">
    <property type="component" value="Unassembled WGS sequence"/>
</dbReference>
<dbReference type="InterPro" id="IPR017441">
    <property type="entry name" value="Protein_kinase_ATP_BS"/>
</dbReference>
<dbReference type="EMBL" id="CAJNOG010000064">
    <property type="protein sequence ID" value="CAF0875034.1"/>
    <property type="molecule type" value="Genomic_DNA"/>
</dbReference>
<feature type="binding site" evidence="13">
    <location>
        <position position="860"/>
    </location>
    <ligand>
        <name>ATP</name>
        <dbReference type="ChEBI" id="CHEBI:30616"/>
    </ligand>
</feature>
<dbReference type="InterPro" id="IPR011009">
    <property type="entry name" value="Kinase-like_dom_sf"/>
</dbReference>
<evidence type="ECO:0000256" key="11">
    <source>
        <dbReference type="ARBA" id="ARBA00047899"/>
    </source>
</evidence>
<dbReference type="CDD" id="cd05582">
    <property type="entry name" value="STKc_RSK_N"/>
    <property type="match status" value="1"/>
</dbReference>
<keyword evidence="4" id="KW-0723">Serine/threonine-protein kinase</keyword>
<comment type="similarity">
    <text evidence="2">Belongs to the protein kinase superfamily. AGC Ser/Thr protein kinase family. S6 kinase subfamily.</text>
</comment>
<comment type="catalytic activity">
    <reaction evidence="11">
        <text>L-threonyl-[protein] + ATP = O-phospho-L-threonyl-[protein] + ADP + H(+)</text>
        <dbReference type="Rhea" id="RHEA:46608"/>
        <dbReference type="Rhea" id="RHEA-COMP:11060"/>
        <dbReference type="Rhea" id="RHEA-COMP:11605"/>
        <dbReference type="ChEBI" id="CHEBI:15378"/>
        <dbReference type="ChEBI" id="CHEBI:30013"/>
        <dbReference type="ChEBI" id="CHEBI:30616"/>
        <dbReference type="ChEBI" id="CHEBI:61977"/>
        <dbReference type="ChEBI" id="CHEBI:456216"/>
        <dbReference type="EC" id="2.7.11.1"/>
    </reaction>
</comment>
<evidence type="ECO:0000256" key="8">
    <source>
        <dbReference type="ARBA" id="ARBA00022741"/>
    </source>
</evidence>
<dbReference type="PROSITE" id="PS00107">
    <property type="entry name" value="PROTEIN_KINASE_ATP"/>
    <property type="match status" value="2"/>
</dbReference>
<dbReference type="FunFam" id="1.10.510.10:FF:000010">
    <property type="entry name" value="Ribosomal protein S6 kinase"/>
    <property type="match status" value="1"/>
</dbReference>
<accession>A0A813XUR1</accession>
<name>A0A813XUR1_9BILA</name>
<evidence type="ECO:0000259" key="15">
    <source>
        <dbReference type="PROSITE" id="PS51285"/>
    </source>
</evidence>
<dbReference type="GO" id="GO:0004674">
    <property type="term" value="F:protein serine/threonine kinase activity"/>
    <property type="evidence" value="ECO:0007669"/>
    <property type="project" value="UniProtKB-KW"/>
</dbReference>
<evidence type="ECO:0000256" key="2">
    <source>
        <dbReference type="ARBA" id="ARBA00009804"/>
    </source>
</evidence>
<dbReference type="PROSITE" id="PS51285">
    <property type="entry name" value="AGC_KINASE_CTER"/>
    <property type="match status" value="1"/>
</dbReference>
<evidence type="ECO:0000256" key="9">
    <source>
        <dbReference type="ARBA" id="ARBA00022777"/>
    </source>
</evidence>
<keyword evidence="9" id="KW-0418">Kinase</keyword>
<dbReference type="Proteomes" id="UP000663844">
    <property type="component" value="Unassembled WGS sequence"/>
</dbReference>
<evidence type="ECO:0000256" key="5">
    <source>
        <dbReference type="ARBA" id="ARBA00022553"/>
    </source>
</evidence>
<dbReference type="SMART" id="SM00220">
    <property type="entry name" value="S_TKc"/>
    <property type="match status" value="2"/>
</dbReference>
<sequence>MQQQQVVSSMNLRNDDDNKIDCFSYIGKQCHFYIKRINIVVKKVLCEPWPIIISKQSIEKEKKQKSSNIRSCETITTIDVISLCQSNNHCQQQSFTLSSTHSNSLIKTSKSQISRQLLESLITVIDTNMPLAQNYKDDVSLLESETALTKATMGCTTDSNFGVRQEFNTRPNQGRNLDKNGFSNVSIAATTTATNTAHSNMLVDDDLPEVVSNVNILLYGDVCMDFLELPRAVDHHTFYLSSCESGAGIDIHDSNISSRRSSLSSTSSLNVGLPTPISPVHTNIFLNVLRRLHCSIVPRKKHGRYRSLSTSLHLFFKKNHRRSIDLDQSSIEFCKSPSSPEFSTIKADNEEINSSKKGNESCRQLYLTGASKDRTSNSKNNDFQSRKSLLRRFRKSDKTVSEDNNTNTLSSVDFAITPQLLPALLITESTSLVTPVQQLTCFDLKRDEPNNSEHEIEITNITKEGCERADASHFELLQTLGAGSFGKVFLVRKIVGPDSGSLYAMKVLTKASLKVRDRQRTKMERDILAQICHPFIVKLHYAFQTEGKVYLVLDFLRGGDLFTRLSKEVMFTERDVQFYLAELALALDHLHSLGIVYRDLKPENILLDTDGHIALTDFGLSKESIPTQDSKTFSFCGTVEYMSPEVVSRKGHSHVADWWSFGVLAFEMITGHLPFHGANRKETMNMILKAKLAMPTYPSLEAQSLLRMLFKRNPANRLGAGPDGFRNIQNHPFFDSIDWDKLYKRQVEPPFIPPIHSDYAHYFDKEFTCKTPTDSPGLPPSIDAHDSFHGFSYIAPELISARQNDPTYSNNVERRLRSIVGVKLTPFQDEYDIKEALGRGKTSTCYRCIHRQTRQEYAVKFIKDAGINDPSDEIELLFRYNQLQHIIRMRDAFFNAPKVYIVTELMRGGELFDKIRQEKSLSERESAKIMHVIIKTIEQLHRNSIVHRDLQPRNIMYVDENRQPSSLRIVDLGFAKQQRAENGLLMTPCFTKEYAAPEVLSRKKYDESCDIWSLGILLYTLLAGNTPFALDRNDSHELILARTAVKLSFTGPTWDRVTDNAKALVSAMLDVDPKKRPTALELCKHPWFINIESLPNAKLSNIQDHNLVRHNLDATFNAINANPSKSLTLGPIGDSNLFKRRNERAAHQQQTEKVK</sequence>
<dbReference type="GO" id="GO:0005524">
    <property type="term" value="F:ATP binding"/>
    <property type="evidence" value="ECO:0007669"/>
    <property type="project" value="UniProtKB-UniRule"/>
</dbReference>
<dbReference type="Pfam" id="PF00069">
    <property type="entry name" value="Pkinase"/>
    <property type="match status" value="2"/>
</dbReference>
<feature type="domain" description="Protein kinase" evidence="14">
    <location>
        <begin position="831"/>
        <end position="1088"/>
    </location>
</feature>
<dbReference type="InterPro" id="IPR000719">
    <property type="entry name" value="Prot_kinase_dom"/>
</dbReference>
<dbReference type="PROSITE" id="PS50011">
    <property type="entry name" value="PROTEIN_KINASE_DOM"/>
    <property type="match status" value="2"/>
</dbReference>
<dbReference type="InterPro" id="IPR008271">
    <property type="entry name" value="Ser/Thr_kinase_AS"/>
</dbReference>